<name>A0ABC9TPF3_ENTFL</name>
<organism evidence="1 2">
    <name type="scientific">Enterococcus faecalis RP2S-4</name>
    <dbReference type="NCBI Taxonomy" id="1244145"/>
    <lineage>
        <taxon>Bacteria</taxon>
        <taxon>Bacillati</taxon>
        <taxon>Bacillota</taxon>
        <taxon>Bacilli</taxon>
        <taxon>Lactobacillales</taxon>
        <taxon>Enterococcaceae</taxon>
        <taxon>Enterococcus</taxon>
    </lineage>
</organism>
<dbReference type="AlphaFoldDB" id="A0ABC9TPF3"/>
<dbReference type="Proteomes" id="UP000015750">
    <property type="component" value="Unassembled WGS sequence"/>
</dbReference>
<proteinExistence type="predicted"/>
<evidence type="ECO:0000313" key="2">
    <source>
        <dbReference type="Proteomes" id="UP000015750"/>
    </source>
</evidence>
<reference evidence="1 2" key="1">
    <citation type="submission" date="2013-06" db="EMBL/GenBank/DDBJ databases">
        <authorList>
            <person name="Weinstock G."/>
            <person name="Sodergren E."/>
            <person name="Lobos E.A."/>
            <person name="Fulton L."/>
            <person name="Fulton R."/>
            <person name="Courtney L."/>
            <person name="Fronick C."/>
            <person name="O'Laughlin M."/>
            <person name="Godfrey J."/>
            <person name="Wilson R.M."/>
            <person name="Miner T."/>
            <person name="Farmer C."/>
            <person name="Delehaunty K."/>
            <person name="Cordes M."/>
            <person name="Minx P."/>
            <person name="Tomlinson C."/>
            <person name="Chen J."/>
            <person name="Wollam A."/>
            <person name="Pepin K.H."/>
            <person name="Bhonagiri V."/>
            <person name="Zhang X."/>
            <person name="Warren W."/>
            <person name="Mitreva M."/>
            <person name="Mardis E.R."/>
            <person name="Wilson R.K."/>
        </authorList>
    </citation>
    <scope>NUCLEOTIDE SEQUENCE [LARGE SCALE GENOMIC DNA]</scope>
    <source>
        <strain evidence="1 2">RP2S-4</strain>
    </source>
</reference>
<protein>
    <submittedName>
        <fullName evidence="1">Uncharacterized protein</fullName>
    </submittedName>
</protein>
<dbReference type="EMBL" id="ATIR01000044">
    <property type="protein sequence ID" value="EPI08751.1"/>
    <property type="molecule type" value="Genomic_DNA"/>
</dbReference>
<gene>
    <name evidence="1" type="ORF">D358_01526</name>
</gene>
<sequence length="112" mass="13541">MKKVEVATQRLHAALKRRMMSMENKEKCIRVKYNRKGKIVRSFKGELVTHRLIAELQILDETIREKRQLFKIMFEEIEDGREVEKFQMYIGDGTFRNRITYEYLINHASMKE</sequence>
<evidence type="ECO:0000313" key="1">
    <source>
        <dbReference type="EMBL" id="EPI08751.1"/>
    </source>
</evidence>
<accession>A0ABC9TPF3</accession>
<comment type="caution">
    <text evidence="1">The sequence shown here is derived from an EMBL/GenBank/DDBJ whole genome shotgun (WGS) entry which is preliminary data.</text>
</comment>